<dbReference type="STRING" id="247490.KSU1_C0852"/>
<protein>
    <submittedName>
        <fullName evidence="2">Uncharacterized protein</fullName>
    </submittedName>
</protein>
<accession>I3IL53</accession>
<dbReference type="EMBL" id="BAFH01000003">
    <property type="protein sequence ID" value="GAB62448.1"/>
    <property type="molecule type" value="Genomic_DNA"/>
</dbReference>
<keyword evidence="3" id="KW-1185">Reference proteome</keyword>
<reference evidence="2 3" key="1">
    <citation type="journal article" date="2012" name="FEBS Lett.">
        <title>Anammox organism KSU-1 expresses a NirK-type copper-containing nitrite reductase instead of a NirS-type with cytochrome cd1.</title>
        <authorList>
            <person name="Hira D."/>
            <person name="Toh H."/>
            <person name="Migita C.T."/>
            <person name="Okubo H."/>
            <person name="Nishiyama T."/>
            <person name="Hattori M."/>
            <person name="Furukawa K."/>
            <person name="Fujii T."/>
        </authorList>
    </citation>
    <scope>NUCLEOTIDE SEQUENCE [LARGE SCALE GENOMIC DNA]</scope>
</reference>
<dbReference type="AlphaFoldDB" id="I3IL53"/>
<sequence>MLSNIFGMVCYYLILDYPNLQAFVFIGKKLMLSGERIMLRTFLYFKNFIDNY</sequence>
<dbReference type="Proteomes" id="UP000002985">
    <property type="component" value="Unassembled WGS sequence"/>
</dbReference>
<keyword evidence="1" id="KW-0812">Transmembrane</keyword>
<feature type="transmembrane region" description="Helical" evidence="1">
    <location>
        <begin position="6"/>
        <end position="26"/>
    </location>
</feature>
<comment type="caution">
    <text evidence="2">The sequence shown here is derived from an EMBL/GenBank/DDBJ whole genome shotgun (WGS) entry which is preliminary data.</text>
</comment>
<evidence type="ECO:0000313" key="2">
    <source>
        <dbReference type="EMBL" id="GAB62448.1"/>
    </source>
</evidence>
<name>I3IL53_9BACT</name>
<gene>
    <name evidence="2" type="ORF">KSU1_C0852</name>
</gene>
<organism evidence="2 3">
    <name type="scientific">Candidatus Jettenia caeni</name>
    <dbReference type="NCBI Taxonomy" id="247490"/>
    <lineage>
        <taxon>Bacteria</taxon>
        <taxon>Pseudomonadati</taxon>
        <taxon>Planctomycetota</taxon>
        <taxon>Candidatus Brocadiia</taxon>
        <taxon>Candidatus Brocadiales</taxon>
        <taxon>Candidatus Brocadiaceae</taxon>
        <taxon>Candidatus Jettenia</taxon>
    </lineage>
</organism>
<keyword evidence="1" id="KW-1133">Transmembrane helix</keyword>
<keyword evidence="1" id="KW-0472">Membrane</keyword>
<proteinExistence type="predicted"/>
<evidence type="ECO:0000313" key="3">
    <source>
        <dbReference type="Proteomes" id="UP000002985"/>
    </source>
</evidence>
<evidence type="ECO:0000256" key="1">
    <source>
        <dbReference type="SAM" id="Phobius"/>
    </source>
</evidence>